<proteinExistence type="inferred from homology"/>
<evidence type="ECO:0000256" key="4">
    <source>
        <dbReference type="ARBA" id="ARBA00022729"/>
    </source>
</evidence>
<dbReference type="GO" id="GO:0030600">
    <property type="term" value="F:feruloyl esterase activity"/>
    <property type="evidence" value="ECO:0007669"/>
    <property type="project" value="UniProtKB-ARBA"/>
</dbReference>
<evidence type="ECO:0000256" key="6">
    <source>
        <dbReference type="ARBA" id="ARBA00022837"/>
    </source>
</evidence>
<feature type="chain" id="PRO_5042673695" description="Carboxylic ester hydrolase" evidence="8">
    <location>
        <begin position="19"/>
        <end position="578"/>
    </location>
</feature>
<evidence type="ECO:0000313" key="9">
    <source>
        <dbReference type="EMBL" id="KAK3214576.1"/>
    </source>
</evidence>
<dbReference type="PANTHER" id="PTHR33938">
    <property type="entry name" value="FERULOYL ESTERASE B-RELATED"/>
    <property type="match status" value="1"/>
</dbReference>
<keyword evidence="3" id="KW-0479">Metal-binding</keyword>
<evidence type="ECO:0000256" key="3">
    <source>
        <dbReference type="ARBA" id="ARBA00022723"/>
    </source>
</evidence>
<keyword evidence="7" id="KW-1015">Disulfide bond</keyword>
<keyword evidence="4 8" id="KW-0732">Signal</keyword>
<keyword evidence="10" id="KW-1185">Reference proteome</keyword>
<dbReference type="Pfam" id="PF07519">
    <property type="entry name" value="Tannase"/>
    <property type="match status" value="1"/>
</dbReference>
<sequence length="578" mass="63731">MLSHIALVWLSVAAAVTSNDELESIPLICNPETFQSGSPKLGAGVTIKSIEAQEQRNHVSHAREHDLGIRENLNFCQVKAHLNHEGSEDDVLVEVWLPLSRDDWNGRFQATGGRGMATGLLGGALGPAVDQGYAASSTDGGHGVADSDDATWVLRENGTIDWNLLINFASRSIVESIILGKHFTEKYYGAKPKYSYWNGCSMGGRQGYMLAQQYPHLVDGILANAPAISLTHLVMAEFWPQLVMKEEGLWMSDCELSYFRQKAMEDCDMIDGVNDGVMSEPGLCDFDPLHVIGQVFYCDDRPVEVSRNMANIVKRISEGPRTPLKKSLWHGLMHGTSFEALANTRITEEGIRRSQPFPITSNFIQSFLVKDNSFNVTRLNYADYMALWIQANSEFGWILDADEPNLTSLQSSGTKLLTWHGTSDPLIPYQSTVQYRKRVEMIMGGAHEVDKFYRLFLAPGVEHCASGNGPVPTDPLSALVEWVENEQPPETLEAGTMTYEGDRVTRDLCAWPGVLQYMGIGDAKRASSWSCHGGTVRPEEDKGQQALSDEDLEGGRAAQILGGLKDRLQGLDMGLTIG</sequence>
<gene>
    <name evidence="9" type="ORF">GRF29_19g624601</name>
</gene>
<dbReference type="EMBL" id="WVTA01000003">
    <property type="protein sequence ID" value="KAK3214576.1"/>
    <property type="molecule type" value="Genomic_DNA"/>
</dbReference>
<comment type="caution">
    <text evidence="9">The sequence shown here is derived from an EMBL/GenBank/DDBJ whole genome shotgun (WGS) entry which is preliminary data.</text>
</comment>
<keyword evidence="6" id="KW-0106">Calcium</keyword>
<evidence type="ECO:0000256" key="5">
    <source>
        <dbReference type="ARBA" id="ARBA00022801"/>
    </source>
</evidence>
<keyword evidence="5 8" id="KW-0378">Hydrolase</keyword>
<dbReference type="InterPro" id="IPR011118">
    <property type="entry name" value="Tannase/feruloyl_esterase"/>
</dbReference>
<dbReference type="Gene3D" id="3.40.50.1820">
    <property type="entry name" value="alpha/beta hydrolase"/>
    <property type="match status" value="1"/>
</dbReference>
<comment type="similarity">
    <text evidence="1 8">Belongs to the tannase family.</text>
</comment>
<name>A0AAN6M5A8_9PLEO</name>
<organism evidence="9 10">
    <name type="scientific">Pseudopithomyces chartarum</name>
    <dbReference type="NCBI Taxonomy" id="1892770"/>
    <lineage>
        <taxon>Eukaryota</taxon>
        <taxon>Fungi</taxon>
        <taxon>Dikarya</taxon>
        <taxon>Ascomycota</taxon>
        <taxon>Pezizomycotina</taxon>
        <taxon>Dothideomycetes</taxon>
        <taxon>Pleosporomycetidae</taxon>
        <taxon>Pleosporales</taxon>
        <taxon>Massarineae</taxon>
        <taxon>Didymosphaeriaceae</taxon>
        <taxon>Pseudopithomyces</taxon>
    </lineage>
</organism>
<evidence type="ECO:0000313" key="10">
    <source>
        <dbReference type="Proteomes" id="UP001280581"/>
    </source>
</evidence>
<protein>
    <recommendedName>
        <fullName evidence="8">Carboxylic ester hydrolase</fullName>
        <ecNumber evidence="8">3.1.1.-</ecNumber>
    </recommendedName>
</protein>
<reference evidence="9 10" key="1">
    <citation type="submission" date="2021-02" db="EMBL/GenBank/DDBJ databases">
        <title>Genome assembly of Pseudopithomyces chartarum.</title>
        <authorList>
            <person name="Jauregui R."/>
            <person name="Singh J."/>
            <person name="Voisey C."/>
        </authorList>
    </citation>
    <scope>NUCLEOTIDE SEQUENCE [LARGE SCALE GENOMIC DNA]</scope>
    <source>
        <strain evidence="9 10">AGR01</strain>
    </source>
</reference>
<dbReference type="PANTHER" id="PTHR33938:SF8">
    <property type="entry name" value="CARBOXYLIC ESTER HYDROLASE"/>
    <property type="match status" value="1"/>
</dbReference>
<dbReference type="EC" id="3.1.1.-" evidence="8"/>
<dbReference type="Proteomes" id="UP001280581">
    <property type="component" value="Unassembled WGS sequence"/>
</dbReference>
<dbReference type="GO" id="GO:0046872">
    <property type="term" value="F:metal ion binding"/>
    <property type="evidence" value="ECO:0007669"/>
    <property type="project" value="UniProtKB-KW"/>
</dbReference>
<evidence type="ECO:0000256" key="8">
    <source>
        <dbReference type="RuleBase" id="RU361238"/>
    </source>
</evidence>
<dbReference type="AlphaFoldDB" id="A0AAN6M5A8"/>
<keyword evidence="2" id="KW-0719">Serine esterase</keyword>
<accession>A0AAN6M5A8</accession>
<dbReference type="InterPro" id="IPR029058">
    <property type="entry name" value="AB_hydrolase_fold"/>
</dbReference>
<dbReference type="SUPFAM" id="SSF53474">
    <property type="entry name" value="alpha/beta-Hydrolases"/>
    <property type="match status" value="1"/>
</dbReference>
<evidence type="ECO:0000256" key="1">
    <source>
        <dbReference type="ARBA" id="ARBA00006249"/>
    </source>
</evidence>
<evidence type="ECO:0000256" key="7">
    <source>
        <dbReference type="ARBA" id="ARBA00023157"/>
    </source>
</evidence>
<feature type="signal peptide" evidence="8">
    <location>
        <begin position="1"/>
        <end position="18"/>
    </location>
</feature>
<evidence type="ECO:0000256" key="2">
    <source>
        <dbReference type="ARBA" id="ARBA00022487"/>
    </source>
</evidence>